<gene>
    <name evidence="6" type="ORF">AN926_00365</name>
    <name evidence="15" type="ORF">CSW14_03185</name>
    <name evidence="13" type="ORF">CSW27_03070</name>
    <name evidence="14" type="ORF">CSW27_03095</name>
    <name evidence="12" type="ORF">CSW29_01195</name>
    <name evidence="11" type="ORF">CSW38_01940</name>
    <name evidence="10" type="ORF">CSW40_02645</name>
    <name evidence="9" type="ORF">CSW41_11275</name>
    <name evidence="7" type="ORF">CSW45_02720</name>
    <name evidence="8" type="ORF">CSW47_00320</name>
</gene>
<organism evidence="6 16">
    <name type="scientific">Thermus scotoductus</name>
    <dbReference type="NCBI Taxonomy" id="37636"/>
    <lineage>
        <taxon>Bacteria</taxon>
        <taxon>Thermotogati</taxon>
        <taxon>Deinococcota</taxon>
        <taxon>Deinococci</taxon>
        <taxon>Thermales</taxon>
        <taxon>Thermaceae</taxon>
        <taxon>Thermus</taxon>
    </lineage>
</organism>
<evidence type="ECO:0000313" key="16">
    <source>
        <dbReference type="Proteomes" id="UP000053099"/>
    </source>
</evidence>
<dbReference type="Proteomes" id="UP000286712">
    <property type="component" value="Unassembled WGS sequence"/>
</dbReference>
<dbReference type="SUPFAM" id="SSF52540">
    <property type="entry name" value="P-loop containing nucleoside triphosphate hydrolases"/>
    <property type="match status" value="1"/>
</dbReference>
<dbReference type="SMART" id="SM00382">
    <property type="entry name" value="AAA"/>
    <property type="match status" value="1"/>
</dbReference>
<reference evidence="17 18" key="2">
    <citation type="journal article" date="2019" name="Extremophiles">
        <title>Biogeography of thermophiles and predominance of Thermus scotoductus in domestic water heaters.</title>
        <authorList>
            <person name="Wilpiszeski R.L."/>
            <person name="Zhang Z."/>
            <person name="House C.H."/>
        </authorList>
    </citation>
    <scope>NUCLEOTIDE SEQUENCE [LARGE SCALE GENOMIC DNA]</scope>
    <source>
        <strain evidence="13 20">14_S14</strain>
        <strain evidence="12 24">16_S16</strain>
        <strain evidence="15 23">1_S1</strain>
        <strain evidence="11 21">25_S25</strain>
        <strain evidence="10 17">27_S27</strain>
        <strain evidence="9 22">28_S28</strain>
        <strain evidence="7 19">32_S32</strain>
        <strain evidence="8 18">34_S34</strain>
    </source>
</reference>
<keyword evidence="2" id="KW-0813">Transport</keyword>
<evidence type="ECO:0000256" key="4">
    <source>
        <dbReference type="ARBA" id="ARBA00022840"/>
    </source>
</evidence>
<dbReference type="Proteomes" id="UP000288347">
    <property type="component" value="Unassembled WGS sequence"/>
</dbReference>
<dbReference type="InterPro" id="IPR017871">
    <property type="entry name" value="ABC_transporter-like_CS"/>
</dbReference>
<evidence type="ECO:0000256" key="3">
    <source>
        <dbReference type="ARBA" id="ARBA00022741"/>
    </source>
</evidence>
<keyword evidence="4 6" id="KW-0067">ATP-binding</keyword>
<evidence type="ECO:0000313" key="10">
    <source>
        <dbReference type="EMBL" id="RTH27560.1"/>
    </source>
</evidence>
<evidence type="ECO:0000313" key="11">
    <source>
        <dbReference type="EMBL" id="RTH28055.1"/>
    </source>
</evidence>
<evidence type="ECO:0000313" key="9">
    <source>
        <dbReference type="EMBL" id="RTH15015.1"/>
    </source>
</evidence>
<dbReference type="Proteomes" id="UP000286734">
    <property type="component" value="Unassembled WGS sequence"/>
</dbReference>
<dbReference type="Proteomes" id="UP000287306">
    <property type="component" value="Unassembled WGS sequence"/>
</dbReference>
<dbReference type="Proteomes" id="UP000287467">
    <property type="component" value="Unassembled WGS sequence"/>
</dbReference>
<dbReference type="GO" id="GO:0016887">
    <property type="term" value="F:ATP hydrolysis activity"/>
    <property type="evidence" value="ECO:0007669"/>
    <property type="project" value="InterPro"/>
</dbReference>
<dbReference type="EMBL" id="PELP01000008">
    <property type="protein sequence ID" value="RTH08058.1"/>
    <property type="molecule type" value="Genomic_DNA"/>
</dbReference>
<dbReference type="RefSeq" id="WP_015716361.1">
    <property type="nucleotide sequence ID" value="NZ_PELL01000035.1"/>
</dbReference>
<evidence type="ECO:0000256" key="1">
    <source>
        <dbReference type="ARBA" id="ARBA00005417"/>
    </source>
</evidence>
<dbReference type="Proteomes" id="UP000287155">
    <property type="component" value="Unassembled WGS sequence"/>
</dbReference>
<dbReference type="EMBL" id="PELV01000393">
    <property type="protein sequence ID" value="RTH15015.1"/>
    <property type="molecule type" value="Genomic_DNA"/>
</dbReference>
<reference evidence="6 16" key="1">
    <citation type="submission" date="2015-09" db="EMBL/GenBank/DDBJ databases">
        <title>Draft genome sequence of Thermus scotoductus strain K1 isolated from a geothermal spring in Nagorno-Karabakh, Armenia.</title>
        <authorList>
            <person name="Saghatelyan A."/>
            <person name="Poghosyan L."/>
            <person name="Panosyan H."/>
            <person name="Birkeland N.-K."/>
        </authorList>
    </citation>
    <scope>NUCLEOTIDE SEQUENCE [LARGE SCALE GENOMIC DNA]</scope>
    <source>
        <strain evidence="6 16">K1</strain>
    </source>
</reference>
<evidence type="ECO:0000313" key="24">
    <source>
        <dbReference type="Proteomes" id="UP000288347"/>
    </source>
</evidence>
<dbReference type="InterPro" id="IPR050763">
    <property type="entry name" value="ABC_transporter_ATP-binding"/>
</dbReference>
<evidence type="ECO:0000313" key="7">
    <source>
        <dbReference type="EMBL" id="RTH05877.1"/>
    </source>
</evidence>
<dbReference type="EMBL" id="PEMJ01000066">
    <property type="protein sequence ID" value="RTI16813.1"/>
    <property type="molecule type" value="Genomic_DNA"/>
</dbReference>
<dbReference type="PANTHER" id="PTHR42711:SF5">
    <property type="entry name" value="ABC TRANSPORTER ATP-BINDING PROTEIN NATA"/>
    <property type="match status" value="1"/>
</dbReference>
<dbReference type="EMBL" id="PELW01000052">
    <property type="protein sequence ID" value="RTH27560.1"/>
    <property type="molecule type" value="Genomic_DNA"/>
</dbReference>
<evidence type="ECO:0000313" key="21">
    <source>
        <dbReference type="Proteomes" id="UP000287306"/>
    </source>
</evidence>
<evidence type="ECO:0000313" key="22">
    <source>
        <dbReference type="Proteomes" id="UP000287439"/>
    </source>
</evidence>
<dbReference type="EMBL" id="PEMJ01000066">
    <property type="protein sequence ID" value="RTI16810.1"/>
    <property type="molecule type" value="Genomic_DNA"/>
</dbReference>
<accession>A0A0N0ZS16</accession>
<evidence type="ECO:0000313" key="17">
    <source>
        <dbReference type="Proteomes" id="UP000286712"/>
    </source>
</evidence>
<dbReference type="Gene3D" id="3.40.50.300">
    <property type="entry name" value="P-loop containing nucleotide triphosphate hydrolases"/>
    <property type="match status" value="1"/>
</dbReference>
<dbReference type="InterPro" id="IPR003439">
    <property type="entry name" value="ABC_transporter-like_ATP-bd"/>
</dbReference>
<comment type="similarity">
    <text evidence="1">Belongs to the ABC transporter superfamily.</text>
</comment>
<dbReference type="PROSITE" id="PS50893">
    <property type="entry name" value="ABC_TRANSPORTER_2"/>
    <property type="match status" value="1"/>
</dbReference>
<dbReference type="Pfam" id="PF00005">
    <property type="entry name" value="ABC_tran"/>
    <property type="match status" value="1"/>
</dbReference>
<dbReference type="Proteomes" id="UP000286910">
    <property type="component" value="Unassembled WGS sequence"/>
</dbReference>
<dbReference type="PANTHER" id="PTHR42711">
    <property type="entry name" value="ABC TRANSPORTER ATP-BINDING PROTEIN"/>
    <property type="match status" value="1"/>
</dbReference>
<evidence type="ECO:0000313" key="14">
    <source>
        <dbReference type="EMBL" id="RTI16813.1"/>
    </source>
</evidence>
<dbReference type="Proteomes" id="UP000053099">
    <property type="component" value="Unassembled WGS sequence"/>
</dbReference>
<dbReference type="PROSITE" id="PS00211">
    <property type="entry name" value="ABC_TRANSPORTER_1"/>
    <property type="match status" value="1"/>
</dbReference>
<proteinExistence type="inferred from homology"/>
<dbReference type="InterPro" id="IPR003593">
    <property type="entry name" value="AAA+_ATPase"/>
</dbReference>
<feature type="domain" description="ABC transporter" evidence="5">
    <location>
        <begin position="12"/>
        <end position="246"/>
    </location>
</feature>
<dbReference type="EMBL" id="PELR01000055">
    <property type="protein sequence ID" value="RTH05877.1"/>
    <property type="molecule type" value="Genomic_DNA"/>
</dbReference>
<sequence>MIHDEIKPTVEARSLGVTFRRAKEEVQALQGVTFRLGPGEGLALLGGNGAGKSTLIRVLAGLLLPKEGEARLWGLDPWRFRTRLARRYGLVLGGRSRLSPLLSVEENLKLWGALYGLSRAHTRRRIQEVAEALGLTSLLGVAASRLSLGQRNRAELALALLPEPELLLLDEPFIGLDALGRKSVLGLLQTLKANRGTTLILASHELSGVEGVLERALVLRRGKVAFLGDLATLRRGLNFRRVRVLFQDPFQGNPPPGANVSEGGYVLEAKVAPEEIPSFLSQMLALGSMREVSVQEPSLEEVMEEWLRT</sequence>
<evidence type="ECO:0000313" key="19">
    <source>
        <dbReference type="Proteomes" id="UP000286910"/>
    </source>
</evidence>
<evidence type="ECO:0000313" key="23">
    <source>
        <dbReference type="Proteomes" id="UP000287467"/>
    </source>
</evidence>
<evidence type="ECO:0000259" key="5">
    <source>
        <dbReference type="PROSITE" id="PS50893"/>
    </source>
</evidence>
<dbReference type="EMBL" id="PELY01000043">
    <property type="protein sequence ID" value="RTH28055.1"/>
    <property type="molecule type" value="Genomic_DNA"/>
</dbReference>
<dbReference type="Proteomes" id="UP000287439">
    <property type="component" value="Unassembled WGS sequence"/>
</dbReference>
<dbReference type="InterPro" id="IPR027417">
    <property type="entry name" value="P-loop_NTPase"/>
</dbReference>
<evidence type="ECO:0000313" key="12">
    <source>
        <dbReference type="EMBL" id="RTI03147.1"/>
    </source>
</evidence>
<evidence type="ECO:0000313" key="18">
    <source>
        <dbReference type="Proteomes" id="UP000286734"/>
    </source>
</evidence>
<evidence type="ECO:0000313" key="15">
    <source>
        <dbReference type="EMBL" id="RTI58818.1"/>
    </source>
</evidence>
<dbReference type="EMBL" id="PEMW01000076">
    <property type="protein sequence ID" value="RTI58818.1"/>
    <property type="molecule type" value="Genomic_DNA"/>
</dbReference>
<dbReference type="PATRIC" id="fig|37636.3.peg.668"/>
<protein>
    <submittedName>
        <fullName evidence="6">ABC transporter ATP-binding protein</fullName>
    </submittedName>
</protein>
<evidence type="ECO:0000313" key="6">
    <source>
        <dbReference type="EMBL" id="KPD33024.1"/>
    </source>
</evidence>
<dbReference type="EMBL" id="PEMH01000024">
    <property type="protein sequence ID" value="RTI03147.1"/>
    <property type="molecule type" value="Genomic_DNA"/>
</dbReference>
<comment type="caution">
    <text evidence="6">The sequence shown here is derived from an EMBL/GenBank/DDBJ whole genome shotgun (WGS) entry which is preliminary data.</text>
</comment>
<evidence type="ECO:0000313" key="13">
    <source>
        <dbReference type="EMBL" id="RTI16810.1"/>
    </source>
</evidence>
<evidence type="ECO:0000313" key="8">
    <source>
        <dbReference type="EMBL" id="RTH08058.1"/>
    </source>
</evidence>
<evidence type="ECO:0000256" key="2">
    <source>
        <dbReference type="ARBA" id="ARBA00022448"/>
    </source>
</evidence>
<dbReference type="AlphaFoldDB" id="A0A0N0ZS16"/>
<keyword evidence="3" id="KW-0547">Nucleotide-binding</keyword>
<name>A0A0N0ZS16_THESC</name>
<dbReference type="EMBL" id="LJJR01000002">
    <property type="protein sequence ID" value="KPD33024.1"/>
    <property type="molecule type" value="Genomic_DNA"/>
</dbReference>
<dbReference type="GO" id="GO:0005524">
    <property type="term" value="F:ATP binding"/>
    <property type="evidence" value="ECO:0007669"/>
    <property type="project" value="UniProtKB-KW"/>
</dbReference>
<evidence type="ECO:0000313" key="20">
    <source>
        <dbReference type="Proteomes" id="UP000287155"/>
    </source>
</evidence>